<accession>A0A956RQ97</accession>
<organism evidence="2 3">
    <name type="scientific">Eiseniibacteriota bacterium</name>
    <dbReference type="NCBI Taxonomy" id="2212470"/>
    <lineage>
        <taxon>Bacteria</taxon>
        <taxon>Candidatus Eiseniibacteriota</taxon>
    </lineage>
</organism>
<evidence type="ECO:0000256" key="1">
    <source>
        <dbReference type="SAM" id="Phobius"/>
    </source>
</evidence>
<protein>
    <submittedName>
        <fullName evidence="2">Uncharacterized protein</fullName>
    </submittedName>
</protein>
<gene>
    <name evidence="2" type="ORF">KC729_13705</name>
</gene>
<reference evidence="2" key="2">
    <citation type="journal article" date="2021" name="Microbiome">
        <title>Successional dynamics and alternative stable states in a saline activated sludge microbial community over 9 years.</title>
        <authorList>
            <person name="Wang Y."/>
            <person name="Ye J."/>
            <person name="Ju F."/>
            <person name="Liu L."/>
            <person name="Boyd J.A."/>
            <person name="Deng Y."/>
            <person name="Parks D.H."/>
            <person name="Jiang X."/>
            <person name="Yin X."/>
            <person name="Woodcroft B.J."/>
            <person name="Tyson G.W."/>
            <person name="Hugenholtz P."/>
            <person name="Polz M.F."/>
            <person name="Zhang T."/>
        </authorList>
    </citation>
    <scope>NUCLEOTIDE SEQUENCE</scope>
    <source>
        <strain evidence="2">HKST-UBA01</strain>
    </source>
</reference>
<sequence>MNTLDMVGTTLAGILTIAIFSFLYRDNKFYKFAEHLFVGLAAGYYVALQFRTVFVPNLWNPLVHGDGWSFVPLLLAILLFARLVPKGAWLSRWPMGAMIGAYAGLQLIGFLQGDLIEQVRANLLSLNTGSHWQDFNNLLLIVGVLTTLVYFFFSLEHKGAVGVVSKIGIYFLMISFGASYGFTVMARISLLIGRMEFLFREWPAAFGIHILS</sequence>
<keyword evidence="1" id="KW-0812">Transmembrane</keyword>
<feature type="transmembrane region" description="Helical" evidence="1">
    <location>
        <begin position="6"/>
        <end position="24"/>
    </location>
</feature>
<evidence type="ECO:0000313" key="2">
    <source>
        <dbReference type="EMBL" id="MCA9728740.1"/>
    </source>
</evidence>
<feature type="transmembrane region" description="Helical" evidence="1">
    <location>
        <begin position="36"/>
        <end position="55"/>
    </location>
</feature>
<feature type="transmembrane region" description="Helical" evidence="1">
    <location>
        <begin position="167"/>
        <end position="192"/>
    </location>
</feature>
<keyword evidence="1" id="KW-0472">Membrane</keyword>
<feature type="transmembrane region" description="Helical" evidence="1">
    <location>
        <begin position="135"/>
        <end position="155"/>
    </location>
</feature>
<dbReference type="Proteomes" id="UP000697710">
    <property type="component" value="Unassembled WGS sequence"/>
</dbReference>
<comment type="caution">
    <text evidence="2">The sequence shown here is derived from an EMBL/GenBank/DDBJ whole genome shotgun (WGS) entry which is preliminary data.</text>
</comment>
<name>A0A956RQ97_UNCEI</name>
<dbReference type="EMBL" id="JAGQHR010000463">
    <property type="protein sequence ID" value="MCA9728740.1"/>
    <property type="molecule type" value="Genomic_DNA"/>
</dbReference>
<feature type="transmembrane region" description="Helical" evidence="1">
    <location>
        <begin position="67"/>
        <end position="84"/>
    </location>
</feature>
<dbReference type="AlphaFoldDB" id="A0A956RQ97"/>
<keyword evidence="1" id="KW-1133">Transmembrane helix</keyword>
<reference evidence="2" key="1">
    <citation type="submission" date="2020-04" db="EMBL/GenBank/DDBJ databases">
        <authorList>
            <person name="Zhang T."/>
        </authorList>
    </citation>
    <scope>NUCLEOTIDE SEQUENCE</scope>
    <source>
        <strain evidence="2">HKST-UBA01</strain>
    </source>
</reference>
<proteinExistence type="predicted"/>
<evidence type="ECO:0000313" key="3">
    <source>
        <dbReference type="Proteomes" id="UP000697710"/>
    </source>
</evidence>